<proteinExistence type="predicted"/>
<reference evidence="2 3" key="1">
    <citation type="submission" date="2019-11" db="EMBL/GenBank/DDBJ databases">
        <title>Type strains purchased from KCTC, JCM and DSMZ.</title>
        <authorList>
            <person name="Lu H."/>
        </authorList>
    </citation>
    <scope>NUCLEOTIDE SEQUENCE [LARGE SCALE GENOMIC DNA]</scope>
    <source>
        <strain evidence="2 3">JCM 31587</strain>
    </source>
</reference>
<accession>A0A6L6QM22</accession>
<dbReference type="Proteomes" id="UP000472320">
    <property type="component" value="Unassembled WGS sequence"/>
</dbReference>
<dbReference type="InterPro" id="IPR029030">
    <property type="entry name" value="Caspase-like_dom_sf"/>
</dbReference>
<dbReference type="RefSeq" id="WP_155456346.1">
    <property type="nucleotide sequence ID" value="NZ_WNKX01000022.1"/>
</dbReference>
<dbReference type="GO" id="GO:0004197">
    <property type="term" value="F:cysteine-type endopeptidase activity"/>
    <property type="evidence" value="ECO:0007669"/>
    <property type="project" value="InterPro"/>
</dbReference>
<comment type="caution">
    <text evidence="2">The sequence shown here is derived from an EMBL/GenBank/DDBJ whole genome shotgun (WGS) entry which is preliminary data.</text>
</comment>
<organism evidence="2 3">
    <name type="scientific">Massilia eburnea</name>
    <dbReference type="NCBI Taxonomy" id="1776165"/>
    <lineage>
        <taxon>Bacteria</taxon>
        <taxon>Pseudomonadati</taxon>
        <taxon>Pseudomonadota</taxon>
        <taxon>Betaproteobacteria</taxon>
        <taxon>Burkholderiales</taxon>
        <taxon>Oxalobacteraceae</taxon>
        <taxon>Telluria group</taxon>
        <taxon>Massilia</taxon>
    </lineage>
</organism>
<sequence>MRVAIVVGCNSYDSALLDQLDAAELDAKSMFNILTDNEQGGYSAEYSQLLLSPTLEEIKDAFRLKLIGHESVETFTFYFAGHGSVRSGGFYMLPRDTRDSSLALSAFSLSDLFRIIADVRPNQSNIVIDACEAGGLVADLTSILKPELLGDADTLSITLLATAAKDEGAGEESEGGIGTQAIVKCIKGEDFVQAHSPMLDLMEVGRHVAKRLKGTGQTPVVWGLNLSATSEFTTNRHFSEETSSSVRIFVKEWEAKSAKSLQAHAKSLWDLHTAIGSNWNASHAIVTLKKAFSALRDDPKILAGFARRVRISLMVKAEESQDLSRPFEVSSALAVALLQHSGNETIDQLASEIIDEVNILVAEMCDQFILDLESDDYALLEQGAGVGTLHTLPIRVTKMLAWSAIPVLCTAPGGQQYEASKNRFQKVVDLLLEMYTYSITPVSNLQTAGWSVSLAALRDLGLQDQEELLIGHLYNKLVRTQGRLLRENVEGDAILNYILAVDSNDYREAVYSIDRPSETLAVVLRCAHLAGLGELLDDDLWRLDGSGFTAYVPENYSNFDEPVVYGGHNYVWEVGNQVCRTRELEKDWPVIPNPKSAIERKLCLLSSLLYADRVPWFCFA</sequence>
<protein>
    <recommendedName>
        <fullName evidence="1">Peptidase C14 caspase domain-containing protein</fullName>
    </recommendedName>
</protein>
<name>A0A6L6QM22_9BURK</name>
<gene>
    <name evidence="2" type="ORF">GM658_22700</name>
</gene>
<dbReference type="Gene3D" id="3.40.50.1460">
    <property type="match status" value="1"/>
</dbReference>
<evidence type="ECO:0000259" key="1">
    <source>
        <dbReference type="Pfam" id="PF00656"/>
    </source>
</evidence>
<dbReference type="OrthoDB" id="6872474at2"/>
<dbReference type="AlphaFoldDB" id="A0A6L6QM22"/>
<dbReference type="InterPro" id="IPR011600">
    <property type="entry name" value="Pept_C14_caspase"/>
</dbReference>
<dbReference type="EMBL" id="WNKX01000022">
    <property type="protein sequence ID" value="MTW13422.1"/>
    <property type="molecule type" value="Genomic_DNA"/>
</dbReference>
<dbReference type="GO" id="GO:0006508">
    <property type="term" value="P:proteolysis"/>
    <property type="evidence" value="ECO:0007669"/>
    <property type="project" value="InterPro"/>
</dbReference>
<evidence type="ECO:0000313" key="3">
    <source>
        <dbReference type="Proteomes" id="UP000472320"/>
    </source>
</evidence>
<feature type="domain" description="Peptidase C14 caspase" evidence="1">
    <location>
        <begin position="1"/>
        <end position="221"/>
    </location>
</feature>
<dbReference type="SUPFAM" id="SSF52129">
    <property type="entry name" value="Caspase-like"/>
    <property type="match status" value="1"/>
</dbReference>
<evidence type="ECO:0000313" key="2">
    <source>
        <dbReference type="EMBL" id="MTW13422.1"/>
    </source>
</evidence>
<dbReference type="Pfam" id="PF00656">
    <property type="entry name" value="Peptidase_C14"/>
    <property type="match status" value="1"/>
</dbReference>
<keyword evidence="3" id="KW-1185">Reference proteome</keyword>